<dbReference type="InterPro" id="IPR018982">
    <property type="entry name" value="RQC_domain"/>
</dbReference>
<dbReference type="SMART" id="SM00490">
    <property type="entry name" value="HELICc"/>
    <property type="match status" value="1"/>
</dbReference>
<dbReference type="InterPro" id="IPR027417">
    <property type="entry name" value="P-loop_NTPase"/>
</dbReference>
<accession>A0A152A289</accession>
<dbReference type="GO" id="GO:0005524">
    <property type="term" value="F:ATP binding"/>
    <property type="evidence" value="ECO:0007669"/>
    <property type="project" value="UniProtKB-KW"/>
</dbReference>
<evidence type="ECO:0000256" key="4">
    <source>
        <dbReference type="ARBA" id="ARBA00022801"/>
    </source>
</evidence>
<evidence type="ECO:0000256" key="6">
    <source>
        <dbReference type="ARBA" id="ARBA00022840"/>
    </source>
</evidence>
<dbReference type="AlphaFoldDB" id="A0A152A289"/>
<dbReference type="Proteomes" id="UP000076078">
    <property type="component" value="Unassembled WGS sequence"/>
</dbReference>
<comment type="catalytic activity">
    <reaction evidence="10">
        <text>ATP + H2O = ADP + phosphate + H(+)</text>
        <dbReference type="Rhea" id="RHEA:13065"/>
        <dbReference type="ChEBI" id="CHEBI:15377"/>
        <dbReference type="ChEBI" id="CHEBI:15378"/>
        <dbReference type="ChEBI" id="CHEBI:30616"/>
        <dbReference type="ChEBI" id="CHEBI:43474"/>
        <dbReference type="ChEBI" id="CHEBI:456216"/>
    </reaction>
</comment>
<feature type="domain" description="Helicase ATP-binding" evidence="13">
    <location>
        <begin position="32"/>
        <end position="198"/>
    </location>
</feature>
<dbReference type="InterPro" id="IPR014001">
    <property type="entry name" value="Helicase_ATP-bd"/>
</dbReference>
<dbReference type="EMBL" id="LODT01000015">
    <property type="protein sequence ID" value="KYR00373.1"/>
    <property type="molecule type" value="Genomic_DNA"/>
</dbReference>
<evidence type="ECO:0000256" key="3">
    <source>
        <dbReference type="ARBA" id="ARBA00022741"/>
    </source>
</evidence>
<dbReference type="SMART" id="SM00956">
    <property type="entry name" value="RQC"/>
    <property type="match status" value="1"/>
</dbReference>
<dbReference type="PANTHER" id="PTHR13710">
    <property type="entry name" value="DNA HELICASE RECQ FAMILY MEMBER"/>
    <property type="match status" value="1"/>
</dbReference>
<dbReference type="CDD" id="cd17920">
    <property type="entry name" value="DEXHc_RecQ"/>
    <property type="match status" value="1"/>
</dbReference>
<keyword evidence="4 10" id="KW-0378">Hydrolase</keyword>
<dbReference type="Pfam" id="PF00270">
    <property type="entry name" value="DEAD"/>
    <property type="match status" value="1"/>
</dbReference>
<dbReference type="InParanoid" id="A0A152A289"/>
<evidence type="ECO:0000259" key="13">
    <source>
        <dbReference type="PROSITE" id="PS51192"/>
    </source>
</evidence>
<dbReference type="PROSITE" id="PS50967">
    <property type="entry name" value="HRDC"/>
    <property type="match status" value="1"/>
</dbReference>
<name>A0A152A289_TIELA</name>
<dbReference type="InterPro" id="IPR004589">
    <property type="entry name" value="DNA_helicase_ATP-dep_RecQ"/>
</dbReference>
<keyword evidence="7" id="KW-0238">DNA-binding</keyword>
<dbReference type="GO" id="GO:0043138">
    <property type="term" value="F:3'-5' DNA helicase activity"/>
    <property type="evidence" value="ECO:0007669"/>
    <property type="project" value="UniProtKB-EC"/>
</dbReference>
<evidence type="ECO:0000313" key="15">
    <source>
        <dbReference type="EMBL" id="KYR00373.1"/>
    </source>
</evidence>
<dbReference type="InterPro" id="IPR036390">
    <property type="entry name" value="WH_DNA-bd_sf"/>
</dbReference>
<evidence type="ECO:0000256" key="9">
    <source>
        <dbReference type="ARBA" id="ARBA00034617"/>
    </source>
</evidence>
<dbReference type="InterPro" id="IPR002121">
    <property type="entry name" value="HRDC_dom"/>
</dbReference>
<feature type="domain" description="Helicase C-terminal" evidence="14">
    <location>
        <begin position="225"/>
        <end position="378"/>
    </location>
</feature>
<dbReference type="FunCoup" id="A0A152A289">
    <property type="interactions" value="20"/>
</dbReference>
<feature type="domain" description="HRDC" evidence="12">
    <location>
        <begin position="599"/>
        <end position="679"/>
    </location>
</feature>
<keyword evidence="5 10" id="KW-0347">Helicase</keyword>
<comment type="caution">
    <text evidence="15">The sequence shown here is derived from an EMBL/GenBank/DDBJ whole genome shotgun (WGS) entry which is preliminary data.</text>
</comment>
<comment type="similarity">
    <text evidence="2 10">Belongs to the helicase family. RecQ subfamily.</text>
</comment>
<dbReference type="GO" id="GO:0005737">
    <property type="term" value="C:cytoplasm"/>
    <property type="evidence" value="ECO:0007669"/>
    <property type="project" value="TreeGrafter"/>
</dbReference>
<evidence type="ECO:0000259" key="12">
    <source>
        <dbReference type="PROSITE" id="PS50967"/>
    </source>
</evidence>
<evidence type="ECO:0000256" key="10">
    <source>
        <dbReference type="RuleBase" id="RU364117"/>
    </source>
</evidence>
<dbReference type="NCBIfam" id="TIGR00614">
    <property type="entry name" value="recQ_fam"/>
    <property type="match status" value="1"/>
</dbReference>
<feature type="compositionally biased region" description="Polar residues" evidence="11">
    <location>
        <begin position="587"/>
        <end position="596"/>
    </location>
</feature>
<dbReference type="InterPro" id="IPR001650">
    <property type="entry name" value="Helicase_C-like"/>
</dbReference>
<reference evidence="15 16" key="1">
    <citation type="submission" date="2015-12" db="EMBL/GenBank/DDBJ databases">
        <title>Dictyostelia acquired genes for synthesis and detection of signals that induce cell-type specialization by lateral gene transfer from prokaryotes.</title>
        <authorList>
            <person name="Gloeckner G."/>
            <person name="Schaap P."/>
        </authorList>
    </citation>
    <scope>NUCLEOTIDE SEQUENCE [LARGE SCALE GENOMIC DNA]</scope>
    <source>
        <strain evidence="15 16">TK</strain>
    </source>
</reference>
<dbReference type="GO" id="GO:0000724">
    <property type="term" value="P:double-strand break repair via homologous recombination"/>
    <property type="evidence" value="ECO:0007669"/>
    <property type="project" value="TreeGrafter"/>
</dbReference>
<dbReference type="Gene3D" id="3.40.50.300">
    <property type="entry name" value="P-loop containing nucleotide triphosphate hydrolases"/>
    <property type="match status" value="2"/>
</dbReference>
<evidence type="ECO:0000313" key="16">
    <source>
        <dbReference type="Proteomes" id="UP000076078"/>
    </source>
</evidence>
<dbReference type="OMA" id="VGLTHEI"/>
<dbReference type="PROSITE" id="PS51192">
    <property type="entry name" value="HELICASE_ATP_BIND_1"/>
    <property type="match status" value="1"/>
</dbReference>
<comment type="catalytic activity">
    <reaction evidence="9 10">
        <text>Couples ATP hydrolysis with the unwinding of duplex DNA by translocating in the 3'-5' direction.</text>
        <dbReference type="EC" id="5.6.2.4"/>
    </reaction>
</comment>
<proteinExistence type="inferred from homology"/>
<sequence length="856" mass="98179">MNDRIQKILKKYFGLDKFKINQEEVIGEICKNDGLVTKKDIYVSMATGSGKSLCFQMPSLVLRKTTIVVSPLISLMEDQVLKLTTLGIKAIHLKPTTKLDEIQKIIDGYYRLVYISPEKIMNSMDLVREMVNKGVVCLFAIDEVHVMSSWGNDFRPSFRQLTILRNLFPDIPIMALTATSTDEVEKDIIQILELKPPLIFKSSKDRPNIFYKSITKSTESLDFALILKIIRDVSENLLAGSSNSTIIYCPTIQAAEDLNSYLQKNHIKSLQYHSKLSDKQRAMTLKDFLFNNIEVVVATIAFGMGIDKPDIRVIIHYGPSSCIEEYYQESGRAGRDGLPSLSLIFFSPSDFVKGHFRITNNLNTNNLKAAHNRVLKLSQIKSWLLNKRECKRKFILSELNDKYDKDNCQACDNCTEERSQLPLLDLTSEAVLFLNCLLEMKQKHGLTTAINVLRGSKNVDALKFKDIPSYCKGIALSNKWWKEFGSILKQENYLEEQISGFFTITKIAKKGWNILSHSKLSSNFEKLQVLISPTKIIQDEIKCTSHYKLVRQQNNIQSPTQSTQVTNNINNTQQPVTPTPRQIQPDSLKQNQNNSSNDDRHIGKLFEILIQFRKELARNLDQPPFLLFSETSLKSISKIRPSTIESLRRAEGLEEKKIKDHGQSILSRVSEYCLKENLNFDNQYTIQSSQYLNINTPTQHHQQSNNNNINNNTKSTTNQVPNDINNLSTIFKLIKSFGNPNQLESNDESNNSNLIGIGLTPSKKRNLDDIYENENIDNNNNNNENNENNENKAQKKLKLDLKPMNQEYLKEFSYMKNVYDGRINLDINSSEIFNFIRDCRNQSYRNKLMNKKISEH</sequence>
<dbReference type="InterPro" id="IPR036388">
    <property type="entry name" value="WH-like_DNA-bd_sf"/>
</dbReference>
<organism evidence="15 16">
    <name type="scientific">Tieghemostelium lacteum</name>
    <name type="common">Slime mold</name>
    <name type="synonym">Dictyostelium lacteum</name>
    <dbReference type="NCBI Taxonomy" id="361077"/>
    <lineage>
        <taxon>Eukaryota</taxon>
        <taxon>Amoebozoa</taxon>
        <taxon>Evosea</taxon>
        <taxon>Eumycetozoa</taxon>
        <taxon>Dictyostelia</taxon>
        <taxon>Dictyosteliales</taxon>
        <taxon>Raperosteliaceae</taxon>
        <taxon>Tieghemostelium</taxon>
    </lineage>
</organism>
<dbReference type="InterPro" id="IPR032284">
    <property type="entry name" value="RecQ_Zn-bd"/>
</dbReference>
<dbReference type="EC" id="5.6.2.4" evidence="10"/>
<dbReference type="Pfam" id="PF16124">
    <property type="entry name" value="RecQ_Zn_bind"/>
    <property type="match status" value="1"/>
</dbReference>
<feature type="compositionally biased region" description="Low complexity" evidence="11">
    <location>
        <begin position="560"/>
        <end position="585"/>
    </location>
</feature>
<dbReference type="PANTHER" id="PTHR13710:SF120">
    <property type="entry name" value="BIFUNCTIONAL 3'-5' EXONUCLEASE_ATP-DEPENDENT HELICASE WRN"/>
    <property type="match status" value="1"/>
</dbReference>
<dbReference type="SUPFAM" id="SSF47819">
    <property type="entry name" value="HRDC-like"/>
    <property type="match status" value="1"/>
</dbReference>
<evidence type="ECO:0000259" key="14">
    <source>
        <dbReference type="PROSITE" id="PS51194"/>
    </source>
</evidence>
<evidence type="ECO:0000256" key="11">
    <source>
        <dbReference type="SAM" id="MobiDB-lite"/>
    </source>
</evidence>
<dbReference type="GO" id="GO:0005634">
    <property type="term" value="C:nucleus"/>
    <property type="evidence" value="ECO:0007669"/>
    <property type="project" value="UniProtKB-SubCell"/>
</dbReference>
<dbReference type="GO" id="GO:0003677">
    <property type="term" value="F:DNA binding"/>
    <property type="evidence" value="ECO:0007669"/>
    <property type="project" value="UniProtKB-KW"/>
</dbReference>
<dbReference type="GO" id="GO:0005694">
    <property type="term" value="C:chromosome"/>
    <property type="evidence" value="ECO:0007669"/>
    <property type="project" value="TreeGrafter"/>
</dbReference>
<dbReference type="GO" id="GO:0009378">
    <property type="term" value="F:four-way junction helicase activity"/>
    <property type="evidence" value="ECO:0007669"/>
    <property type="project" value="TreeGrafter"/>
</dbReference>
<dbReference type="GO" id="GO:0016887">
    <property type="term" value="F:ATP hydrolysis activity"/>
    <property type="evidence" value="ECO:0007669"/>
    <property type="project" value="RHEA"/>
</dbReference>
<feature type="region of interest" description="Disordered" evidence="11">
    <location>
        <begin position="697"/>
        <end position="719"/>
    </location>
</feature>
<dbReference type="Gene3D" id="1.10.10.10">
    <property type="entry name" value="Winged helix-like DNA-binding domain superfamily/Winged helix DNA-binding domain"/>
    <property type="match status" value="1"/>
</dbReference>
<comment type="subcellular location">
    <subcellularLocation>
        <location evidence="10">Nucleus</location>
    </subcellularLocation>
</comment>
<gene>
    <name evidence="15" type="ORF">DLAC_03118</name>
</gene>
<dbReference type="InterPro" id="IPR044876">
    <property type="entry name" value="HRDC_dom_sf"/>
</dbReference>
<evidence type="ECO:0000256" key="2">
    <source>
        <dbReference type="ARBA" id="ARBA00005446"/>
    </source>
</evidence>
<keyword evidence="6 10" id="KW-0067">ATP-binding</keyword>
<dbReference type="SUPFAM" id="SSF52540">
    <property type="entry name" value="P-loop containing nucleoside triphosphate hydrolases"/>
    <property type="match status" value="1"/>
</dbReference>
<dbReference type="PROSITE" id="PS51194">
    <property type="entry name" value="HELICASE_CTER"/>
    <property type="match status" value="1"/>
</dbReference>
<feature type="region of interest" description="Disordered" evidence="11">
    <location>
        <begin position="556"/>
        <end position="599"/>
    </location>
</feature>
<dbReference type="Pfam" id="PF00570">
    <property type="entry name" value="HRDC"/>
    <property type="match status" value="1"/>
</dbReference>
<dbReference type="STRING" id="361077.A0A152A289"/>
<keyword evidence="10" id="KW-0539">Nucleus</keyword>
<dbReference type="Gene3D" id="1.10.150.80">
    <property type="entry name" value="HRDC domain"/>
    <property type="match status" value="1"/>
</dbReference>
<dbReference type="Pfam" id="PF09382">
    <property type="entry name" value="RQC"/>
    <property type="match status" value="1"/>
</dbReference>
<protein>
    <recommendedName>
        <fullName evidence="10">ATP-dependent DNA helicase</fullName>
        <ecNumber evidence="10">5.6.2.4</ecNumber>
    </recommendedName>
</protein>
<evidence type="ECO:0000256" key="1">
    <source>
        <dbReference type="ARBA" id="ARBA00001947"/>
    </source>
</evidence>
<evidence type="ECO:0000256" key="8">
    <source>
        <dbReference type="ARBA" id="ARBA00023235"/>
    </source>
</evidence>
<keyword evidence="16" id="KW-1185">Reference proteome</keyword>
<dbReference type="SMART" id="SM00487">
    <property type="entry name" value="DEXDc"/>
    <property type="match status" value="1"/>
</dbReference>
<keyword evidence="3 10" id="KW-0547">Nucleotide-binding</keyword>
<comment type="cofactor">
    <cofactor evidence="1">
        <name>Zn(2+)</name>
        <dbReference type="ChEBI" id="CHEBI:29105"/>
    </cofactor>
</comment>
<evidence type="ECO:0000256" key="5">
    <source>
        <dbReference type="ARBA" id="ARBA00022806"/>
    </source>
</evidence>
<dbReference type="GO" id="GO:0006260">
    <property type="term" value="P:DNA replication"/>
    <property type="evidence" value="ECO:0007669"/>
    <property type="project" value="InterPro"/>
</dbReference>
<evidence type="ECO:0000256" key="7">
    <source>
        <dbReference type="ARBA" id="ARBA00023125"/>
    </source>
</evidence>
<dbReference type="OrthoDB" id="10261556at2759"/>
<dbReference type="InterPro" id="IPR011545">
    <property type="entry name" value="DEAD/DEAH_box_helicase_dom"/>
</dbReference>
<dbReference type="Pfam" id="PF00271">
    <property type="entry name" value="Helicase_C"/>
    <property type="match status" value="1"/>
</dbReference>
<dbReference type="InterPro" id="IPR010997">
    <property type="entry name" value="HRDC-like_sf"/>
</dbReference>
<dbReference type="SUPFAM" id="SSF46785">
    <property type="entry name" value="Winged helix' DNA-binding domain"/>
    <property type="match status" value="1"/>
</dbReference>
<keyword evidence="8" id="KW-0413">Isomerase</keyword>